<reference evidence="1" key="1">
    <citation type="submission" date="2019-12" db="EMBL/GenBank/DDBJ databases">
        <title>Genome sequencing and annotation of Brassica cretica.</title>
        <authorList>
            <person name="Studholme D.J."/>
            <person name="Sarris P.F."/>
        </authorList>
    </citation>
    <scope>NUCLEOTIDE SEQUENCE</scope>
    <source>
        <strain evidence="1">PFS-102/07</strain>
        <tissue evidence="1">Leaf</tissue>
    </source>
</reference>
<sequence>MEDESPRWFSSMSERRWLSSRKNLRYSPRQIISVAVVVDSRWLPSTNLGGYPRRITVAIVDWENLWLSPTIRSGGGLISSLKKSKDTAPPNSPISLYSPSSSFSSLATPGIWSKRSVKSKLVRKTFVVSKGIKKEPKQVSGEILSFFTRKNFNVYSSWRNNYASKGRGKKTTFEGKGLSEFQTMWSIKQQDLVMKERLSKMSLLDSLIGKKEPLSEAEEALKKKASCSCSDDGLRKHQYFVDVTFIQVRRDLEANACILVCHEKNHGQQRRGSRGSKSQEFCMLVCHGLLLNSHV</sequence>
<dbReference type="InterPro" id="IPR021919">
    <property type="entry name" value="CCB1"/>
</dbReference>
<evidence type="ECO:0000313" key="1">
    <source>
        <dbReference type="EMBL" id="KAF2586175.1"/>
    </source>
</evidence>
<proteinExistence type="predicted"/>
<gene>
    <name evidence="1" type="ORF">F2Q70_00035126</name>
</gene>
<name>A0A8S9JVL4_BRACR</name>
<organism evidence="1">
    <name type="scientific">Brassica cretica</name>
    <name type="common">Mustard</name>
    <dbReference type="NCBI Taxonomy" id="69181"/>
    <lineage>
        <taxon>Eukaryota</taxon>
        <taxon>Viridiplantae</taxon>
        <taxon>Streptophyta</taxon>
        <taxon>Embryophyta</taxon>
        <taxon>Tracheophyta</taxon>
        <taxon>Spermatophyta</taxon>
        <taxon>Magnoliopsida</taxon>
        <taxon>eudicotyledons</taxon>
        <taxon>Gunneridae</taxon>
        <taxon>Pentapetalae</taxon>
        <taxon>rosids</taxon>
        <taxon>malvids</taxon>
        <taxon>Brassicales</taxon>
        <taxon>Brassicaceae</taxon>
        <taxon>Brassiceae</taxon>
        <taxon>Brassica</taxon>
    </lineage>
</organism>
<dbReference type="EMBL" id="QGKY02000246">
    <property type="protein sequence ID" value="KAF2586175.1"/>
    <property type="molecule type" value="Genomic_DNA"/>
</dbReference>
<dbReference type="PANTHER" id="PTHR35302">
    <property type="match status" value="1"/>
</dbReference>
<dbReference type="PANTHER" id="PTHR35302:SF1">
    <property type="entry name" value="PROTEIN COFACTOR ASSEMBLY OF COMPLEX C SUBUNIT B CCB1, CHLOROPLASTIC"/>
    <property type="match status" value="1"/>
</dbReference>
<comment type="caution">
    <text evidence="1">The sequence shown here is derived from an EMBL/GenBank/DDBJ whole genome shotgun (WGS) entry which is preliminary data.</text>
</comment>
<protein>
    <submittedName>
        <fullName evidence="1">Uncharacterized protein</fullName>
    </submittedName>
</protein>
<dbReference type="AlphaFoldDB" id="A0A8S9JVL4"/>
<accession>A0A8S9JVL4</accession>